<comment type="caution">
    <text evidence="9">The sequence shown here is derived from an EMBL/GenBank/DDBJ whole genome shotgun (WGS) entry which is preliminary data.</text>
</comment>
<keyword evidence="2" id="KW-0723">Serine/threonine-protein kinase</keyword>
<evidence type="ECO:0000256" key="4">
    <source>
        <dbReference type="ARBA" id="ARBA00022741"/>
    </source>
</evidence>
<evidence type="ECO:0000256" key="5">
    <source>
        <dbReference type="ARBA" id="ARBA00022777"/>
    </source>
</evidence>
<feature type="compositionally biased region" description="Polar residues" evidence="7">
    <location>
        <begin position="132"/>
        <end position="142"/>
    </location>
</feature>
<evidence type="ECO:0000256" key="3">
    <source>
        <dbReference type="ARBA" id="ARBA00022679"/>
    </source>
</evidence>
<sequence>MSSQTYDPHTPSDSSSRTSISGVLYHKSSKETIQSPHGSISNSSDHTSASKDTIPKDVFGLSEQDPSTSDHKSFHSLAKQTFDFRNQSLSSVCTIREPDSSSFTAGSTPRQSLRSVNLSSLEDEAESSLPSTPRSSHATTLIANPGPSPGPSPNPVRAVPFPPSNDGDSFTPSYPAGFIPTNEGPFSRLVDRSIHMSTVSRSRAGTVSAKGKKGMLGFMTDILSSNKRRRPKISTPYDPIQLTHVDFNTSVGKFTGLPKEWQQLLQDSGASKFNREKNPRPVMETVKFYEGGGDVWDKMGHAPAPGSSQSPPIPGTLQAAFPGLSKSRPALSTPNKAHSSGGPLVVSTSHPRAYRSAPTPPQSAQLKFDLLNPQRLVPRPLPKPPRSDSDTLVCANTTKDRRSPGPPASVKATARESPNSSAGDLAMKSQATVGVNGTVAERRAQPPTAPQQQSAAVASLAKSATPRRHEKRKEEKVDGDEKVGRLQQICMAVDPTRLHRNLVEIRQG</sequence>
<dbReference type="AlphaFoldDB" id="A0A9P5T955"/>
<dbReference type="EC" id="2.7.11.1" evidence="1"/>
<dbReference type="Gene3D" id="3.90.810.10">
    <property type="entry name" value="CRIB domain"/>
    <property type="match status" value="1"/>
</dbReference>
<feature type="compositionally biased region" description="Polar residues" evidence="7">
    <location>
        <begin position="100"/>
        <end position="117"/>
    </location>
</feature>
<dbReference type="SMART" id="SM00285">
    <property type="entry name" value="PBD"/>
    <property type="match status" value="1"/>
</dbReference>
<dbReference type="CDD" id="cd01093">
    <property type="entry name" value="CRIB_PAK_like"/>
    <property type="match status" value="1"/>
</dbReference>
<protein>
    <recommendedName>
        <fullName evidence="1">non-specific serine/threonine protein kinase</fullName>
        <ecNumber evidence="1">2.7.11.1</ecNumber>
    </recommendedName>
</protein>
<evidence type="ECO:0000313" key="10">
    <source>
        <dbReference type="Proteomes" id="UP000759537"/>
    </source>
</evidence>
<dbReference type="Pfam" id="PF00786">
    <property type="entry name" value="PBD"/>
    <property type="match status" value="1"/>
</dbReference>
<keyword evidence="6" id="KW-0067">ATP-binding</keyword>
<dbReference type="EMBL" id="WHVB01000009">
    <property type="protein sequence ID" value="KAF8479629.1"/>
    <property type="molecule type" value="Genomic_DNA"/>
</dbReference>
<dbReference type="Proteomes" id="UP000759537">
    <property type="component" value="Unassembled WGS sequence"/>
</dbReference>
<proteinExistence type="predicted"/>
<evidence type="ECO:0000259" key="8">
    <source>
        <dbReference type="SMART" id="SM00285"/>
    </source>
</evidence>
<keyword evidence="10" id="KW-1185">Reference proteome</keyword>
<feature type="compositionally biased region" description="Low complexity" evidence="7">
    <location>
        <begin position="450"/>
        <end position="464"/>
    </location>
</feature>
<feature type="compositionally biased region" description="Low complexity" evidence="7">
    <location>
        <begin position="12"/>
        <end position="21"/>
    </location>
</feature>
<keyword evidence="4" id="KW-0547">Nucleotide-binding</keyword>
<evidence type="ECO:0000256" key="1">
    <source>
        <dbReference type="ARBA" id="ARBA00012513"/>
    </source>
</evidence>
<accession>A0A9P5T955</accession>
<dbReference type="GO" id="GO:0005524">
    <property type="term" value="F:ATP binding"/>
    <property type="evidence" value="ECO:0007669"/>
    <property type="project" value="UniProtKB-KW"/>
</dbReference>
<feature type="region of interest" description="Disordered" evidence="7">
    <location>
        <begin position="297"/>
        <end position="482"/>
    </location>
</feature>
<organism evidence="9 10">
    <name type="scientific">Russula ochroleuca</name>
    <dbReference type="NCBI Taxonomy" id="152965"/>
    <lineage>
        <taxon>Eukaryota</taxon>
        <taxon>Fungi</taxon>
        <taxon>Dikarya</taxon>
        <taxon>Basidiomycota</taxon>
        <taxon>Agaricomycotina</taxon>
        <taxon>Agaricomycetes</taxon>
        <taxon>Russulales</taxon>
        <taxon>Russulaceae</taxon>
        <taxon>Russula</taxon>
    </lineage>
</organism>
<gene>
    <name evidence="9" type="ORF">DFH94DRAFT_490899</name>
</gene>
<dbReference type="GO" id="GO:0004674">
    <property type="term" value="F:protein serine/threonine kinase activity"/>
    <property type="evidence" value="ECO:0007669"/>
    <property type="project" value="UniProtKB-KW"/>
</dbReference>
<keyword evidence="3" id="KW-0808">Transferase</keyword>
<feature type="compositionally biased region" description="Polar residues" evidence="7">
    <location>
        <begin position="31"/>
        <end position="51"/>
    </location>
</feature>
<feature type="region of interest" description="Disordered" evidence="7">
    <location>
        <begin position="95"/>
        <end position="172"/>
    </location>
</feature>
<evidence type="ECO:0000313" key="9">
    <source>
        <dbReference type="EMBL" id="KAF8479629.1"/>
    </source>
</evidence>
<feature type="compositionally biased region" description="Basic and acidic residues" evidence="7">
    <location>
        <begin position="472"/>
        <end position="482"/>
    </location>
</feature>
<reference evidence="9" key="2">
    <citation type="journal article" date="2020" name="Nat. Commun.">
        <title>Large-scale genome sequencing of mycorrhizal fungi provides insights into the early evolution of symbiotic traits.</title>
        <authorList>
            <person name="Miyauchi S."/>
            <person name="Kiss E."/>
            <person name="Kuo A."/>
            <person name="Drula E."/>
            <person name="Kohler A."/>
            <person name="Sanchez-Garcia M."/>
            <person name="Morin E."/>
            <person name="Andreopoulos B."/>
            <person name="Barry K.W."/>
            <person name="Bonito G."/>
            <person name="Buee M."/>
            <person name="Carver A."/>
            <person name="Chen C."/>
            <person name="Cichocki N."/>
            <person name="Clum A."/>
            <person name="Culley D."/>
            <person name="Crous P.W."/>
            <person name="Fauchery L."/>
            <person name="Girlanda M."/>
            <person name="Hayes R.D."/>
            <person name="Keri Z."/>
            <person name="LaButti K."/>
            <person name="Lipzen A."/>
            <person name="Lombard V."/>
            <person name="Magnuson J."/>
            <person name="Maillard F."/>
            <person name="Murat C."/>
            <person name="Nolan M."/>
            <person name="Ohm R.A."/>
            <person name="Pangilinan J."/>
            <person name="Pereira M.F."/>
            <person name="Perotto S."/>
            <person name="Peter M."/>
            <person name="Pfister S."/>
            <person name="Riley R."/>
            <person name="Sitrit Y."/>
            <person name="Stielow J.B."/>
            <person name="Szollosi G."/>
            <person name="Zifcakova L."/>
            <person name="Stursova M."/>
            <person name="Spatafora J.W."/>
            <person name="Tedersoo L."/>
            <person name="Vaario L.M."/>
            <person name="Yamada A."/>
            <person name="Yan M."/>
            <person name="Wang P."/>
            <person name="Xu J."/>
            <person name="Bruns T."/>
            <person name="Baldrian P."/>
            <person name="Vilgalys R."/>
            <person name="Dunand C."/>
            <person name="Henrissat B."/>
            <person name="Grigoriev I.V."/>
            <person name="Hibbett D."/>
            <person name="Nagy L.G."/>
            <person name="Martin F.M."/>
        </authorList>
    </citation>
    <scope>NUCLEOTIDE SEQUENCE</scope>
    <source>
        <strain evidence="9">Prilba</strain>
    </source>
</reference>
<evidence type="ECO:0000256" key="2">
    <source>
        <dbReference type="ARBA" id="ARBA00022527"/>
    </source>
</evidence>
<evidence type="ECO:0000256" key="7">
    <source>
        <dbReference type="SAM" id="MobiDB-lite"/>
    </source>
</evidence>
<keyword evidence="5" id="KW-0418">Kinase</keyword>
<reference evidence="9" key="1">
    <citation type="submission" date="2019-10" db="EMBL/GenBank/DDBJ databases">
        <authorList>
            <consortium name="DOE Joint Genome Institute"/>
            <person name="Kuo A."/>
            <person name="Miyauchi S."/>
            <person name="Kiss E."/>
            <person name="Drula E."/>
            <person name="Kohler A."/>
            <person name="Sanchez-Garcia M."/>
            <person name="Andreopoulos B."/>
            <person name="Barry K.W."/>
            <person name="Bonito G."/>
            <person name="Buee M."/>
            <person name="Carver A."/>
            <person name="Chen C."/>
            <person name="Cichocki N."/>
            <person name="Clum A."/>
            <person name="Culley D."/>
            <person name="Crous P.W."/>
            <person name="Fauchery L."/>
            <person name="Girlanda M."/>
            <person name="Hayes R."/>
            <person name="Keri Z."/>
            <person name="LaButti K."/>
            <person name="Lipzen A."/>
            <person name="Lombard V."/>
            <person name="Magnuson J."/>
            <person name="Maillard F."/>
            <person name="Morin E."/>
            <person name="Murat C."/>
            <person name="Nolan M."/>
            <person name="Ohm R."/>
            <person name="Pangilinan J."/>
            <person name="Pereira M."/>
            <person name="Perotto S."/>
            <person name="Peter M."/>
            <person name="Riley R."/>
            <person name="Sitrit Y."/>
            <person name="Stielow B."/>
            <person name="Szollosi G."/>
            <person name="Zifcakova L."/>
            <person name="Stursova M."/>
            <person name="Spatafora J.W."/>
            <person name="Tedersoo L."/>
            <person name="Vaario L.-M."/>
            <person name="Yamada A."/>
            <person name="Yan M."/>
            <person name="Wang P."/>
            <person name="Xu J."/>
            <person name="Bruns T."/>
            <person name="Baldrian P."/>
            <person name="Vilgalys R."/>
            <person name="Henrissat B."/>
            <person name="Grigoriev I.V."/>
            <person name="Hibbett D."/>
            <person name="Nagy L.G."/>
            <person name="Martin F.M."/>
        </authorList>
    </citation>
    <scope>NUCLEOTIDE SEQUENCE</scope>
    <source>
        <strain evidence="9">Prilba</strain>
    </source>
</reference>
<dbReference type="InterPro" id="IPR036936">
    <property type="entry name" value="CRIB_dom_sf"/>
</dbReference>
<dbReference type="InterPro" id="IPR000095">
    <property type="entry name" value="CRIB_dom"/>
</dbReference>
<name>A0A9P5T955_9AGAM</name>
<dbReference type="InterPro" id="IPR033923">
    <property type="entry name" value="PAK_BD"/>
</dbReference>
<feature type="domain" description="CRIB" evidence="8">
    <location>
        <begin position="233"/>
        <end position="268"/>
    </location>
</feature>
<dbReference type="OrthoDB" id="248923at2759"/>
<evidence type="ECO:0000256" key="6">
    <source>
        <dbReference type="ARBA" id="ARBA00022840"/>
    </source>
</evidence>
<feature type="region of interest" description="Disordered" evidence="7">
    <location>
        <begin position="1"/>
        <end position="74"/>
    </location>
</feature>